<reference evidence="2 3" key="1">
    <citation type="submission" date="2016-10" db="EMBL/GenBank/DDBJ databases">
        <authorList>
            <person name="de Groot N.N."/>
        </authorList>
    </citation>
    <scope>NUCLEOTIDE SEQUENCE [LARGE SCALE GENOMIC DNA]</scope>
    <source>
        <strain evidence="2 3">CGMCC 4.6945</strain>
    </source>
</reference>
<accession>A0A1I0WBL8</accession>
<feature type="transmembrane region" description="Helical" evidence="1">
    <location>
        <begin position="20"/>
        <end position="42"/>
    </location>
</feature>
<evidence type="ECO:0000313" key="2">
    <source>
        <dbReference type="EMBL" id="SFA85767.1"/>
    </source>
</evidence>
<feature type="transmembrane region" description="Helical" evidence="1">
    <location>
        <begin position="48"/>
        <end position="67"/>
    </location>
</feature>
<keyword evidence="1" id="KW-0472">Membrane</keyword>
<dbReference type="STRING" id="988821.SAMN05421867_102319"/>
<sequence>MTQDGPMTRPSAEPRGRSLVGPVVGAVLAALVGAAALVAGQADDSPGLGGLGLLVALTGVVLAVRSVRRRRSG</sequence>
<gene>
    <name evidence="2" type="ORF">SAMN05421867_102319</name>
</gene>
<keyword evidence="3" id="KW-1185">Reference proteome</keyword>
<dbReference type="Proteomes" id="UP000199012">
    <property type="component" value="Unassembled WGS sequence"/>
</dbReference>
<organism evidence="2 3">
    <name type="scientific">Cellulomonas marina</name>
    <dbReference type="NCBI Taxonomy" id="988821"/>
    <lineage>
        <taxon>Bacteria</taxon>
        <taxon>Bacillati</taxon>
        <taxon>Actinomycetota</taxon>
        <taxon>Actinomycetes</taxon>
        <taxon>Micrococcales</taxon>
        <taxon>Cellulomonadaceae</taxon>
        <taxon>Cellulomonas</taxon>
    </lineage>
</organism>
<evidence type="ECO:0000313" key="3">
    <source>
        <dbReference type="Proteomes" id="UP000199012"/>
    </source>
</evidence>
<keyword evidence="1" id="KW-0812">Transmembrane</keyword>
<protein>
    <submittedName>
        <fullName evidence="2">Uncharacterized protein</fullName>
    </submittedName>
</protein>
<name>A0A1I0WBL8_9CELL</name>
<proteinExistence type="predicted"/>
<keyword evidence="1" id="KW-1133">Transmembrane helix</keyword>
<evidence type="ECO:0000256" key="1">
    <source>
        <dbReference type="SAM" id="Phobius"/>
    </source>
</evidence>
<dbReference type="AlphaFoldDB" id="A0A1I0WBL8"/>
<dbReference type="EMBL" id="FOKA01000002">
    <property type="protein sequence ID" value="SFA85767.1"/>
    <property type="molecule type" value="Genomic_DNA"/>
</dbReference>